<dbReference type="EMBL" id="LR590463">
    <property type="protein sequence ID" value="VTP67195.1"/>
    <property type="molecule type" value="Genomic_DNA"/>
</dbReference>
<dbReference type="Proteomes" id="UP000271603">
    <property type="component" value="Chromosome"/>
</dbReference>
<evidence type="ECO:0000313" key="5">
    <source>
        <dbReference type="Proteomes" id="UP000271603"/>
    </source>
</evidence>
<protein>
    <submittedName>
        <fullName evidence="3">Fimbria A protein</fullName>
    </submittedName>
</protein>
<evidence type="ECO:0000256" key="1">
    <source>
        <dbReference type="SAM" id="SignalP"/>
    </source>
</evidence>
<dbReference type="Proteomes" id="UP000307968">
    <property type="component" value="Chromosome"/>
</dbReference>
<accession>A0A447QJI8</accession>
<name>A0A447QJI8_SERRU</name>
<dbReference type="PANTHER" id="PTHR33420">
    <property type="entry name" value="FIMBRIAL SUBUNIT ELFA-RELATED"/>
    <property type="match status" value="1"/>
</dbReference>
<feature type="domain" description="Fimbrial-type adhesion" evidence="2">
    <location>
        <begin position="34"/>
        <end position="177"/>
    </location>
</feature>
<dbReference type="InterPro" id="IPR000259">
    <property type="entry name" value="Adhesion_dom_fimbrial"/>
</dbReference>
<dbReference type="InterPro" id="IPR036937">
    <property type="entry name" value="Adhesion_dom_fimbrial_sf"/>
</dbReference>
<proteinExistence type="predicted"/>
<dbReference type="AlphaFoldDB" id="A0A447QJI8"/>
<dbReference type="RefSeq" id="WP_054306862.1">
    <property type="nucleotide sequence ID" value="NZ_CAMIPJ010000008.1"/>
</dbReference>
<dbReference type="PANTHER" id="PTHR33420:SF11">
    <property type="entry name" value="FIMBRIAL-LIKE PROTEIN"/>
    <property type="match status" value="1"/>
</dbReference>
<dbReference type="SUPFAM" id="SSF49401">
    <property type="entry name" value="Bacterial adhesins"/>
    <property type="match status" value="1"/>
</dbReference>
<dbReference type="InterPro" id="IPR050263">
    <property type="entry name" value="Bact_Fimbrial_Adh_Pro"/>
</dbReference>
<dbReference type="InterPro" id="IPR008966">
    <property type="entry name" value="Adhesion_dom_sf"/>
</dbReference>
<evidence type="ECO:0000259" key="2">
    <source>
        <dbReference type="Pfam" id="PF00419"/>
    </source>
</evidence>
<dbReference type="GO" id="GO:0043709">
    <property type="term" value="P:cell adhesion involved in single-species biofilm formation"/>
    <property type="evidence" value="ECO:0007669"/>
    <property type="project" value="TreeGrafter"/>
</dbReference>
<organism evidence="3 5">
    <name type="scientific">Serratia rubidaea</name>
    <name type="common">Serratia marinorubra</name>
    <dbReference type="NCBI Taxonomy" id="61652"/>
    <lineage>
        <taxon>Bacteria</taxon>
        <taxon>Pseudomonadati</taxon>
        <taxon>Pseudomonadota</taxon>
        <taxon>Gammaproteobacteria</taxon>
        <taxon>Enterobacterales</taxon>
        <taxon>Yersiniaceae</taxon>
        <taxon>Serratia</taxon>
    </lineage>
</organism>
<feature type="chain" id="PRO_5033432191" evidence="1">
    <location>
        <begin position="24"/>
        <end position="177"/>
    </location>
</feature>
<keyword evidence="1" id="KW-0732">Signal</keyword>
<evidence type="ECO:0000313" key="4">
    <source>
        <dbReference type="EMBL" id="VTP67195.1"/>
    </source>
</evidence>
<gene>
    <name evidence="3" type="primary">smfA_1</name>
    <name evidence="4" type="synonym">smfA_5</name>
    <name evidence="4" type="ORF">NCTC12971_04984</name>
    <name evidence="3" type="ORF">NCTC9419_01641</name>
</gene>
<reference evidence="3 5" key="1">
    <citation type="submission" date="2018-12" db="EMBL/GenBank/DDBJ databases">
        <authorList>
            <consortium name="Pathogen Informatics"/>
        </authorList>
    </citation>
    <scope>NUCLEOTIDE SEQUENCE [LARGE SCALE GENOMIC DNA]</scope>
    <source>
        <strain evidence="4 6">NCTC12971</strain>
        <strain evidence="3 5">NCTC9419</strain>
    </source>
</reference>
<dbReference type="GeneID" id="61762818"/>
<evidence type="ECO:0000313" key="6">
    <source>
        <dbReference type="Proteomes" id="UP000307968"/>
    </source>
</evidence>
<dbReference type="Pfam" id="PF00419">
    <property type="entry name" value="Fimbrial"/>
    <property type="match status" value="1"/>
</dbReference>
<feature type="signal peptide" evidence="1">
    <location>
        <begin position="1"/>
        <end position="23"/>
    </location>
</feature>
<dbReference type="GO" id="GO:0009289">
    <property type="term" value="C:pilus"/>
    <property type="evidence" value="ECO:0007669"/>
    <property type="project" value="InterPro"/>
</dbReference>
<evidence type="ECO:0000313" key="3">
    <source>
        <dbReference type="EMBL" id="VEA70149.1"/>
    </source>
</evidence>
<dbReference type="EMBL" id="LR134155">
    <property type="protein sequence ID" value="VEA70149.1"/>
    <property type="molecule type" value="Genomic_DNA"/>
</dbReference>
<sequence>MKLSHVSLAALMAAATLSFGANAAAYEGNSGKVTFHGQVVDSPCNLAPGQDGMDVKVDFGQLSQSQLNNNQTTAQTFELKLQNCGLADGAGGKKTAEITFNSADQISGKNLLKTNGLATGLAIGITDITFGTPAAIAGLVDGDNTLVYTAVAQKADVATDVTPGDFSASTNFLISYK</sequence>
<dbReference type="Gene3D" id="2.60.40.1090">
    <property type="entry name" value="Fimbrial-type adhesion domain"/>
    <property type="match status" value="1"/>
</dbReference>